<evidence type="ECO:0000313" key="3">
    <source>
        <dbReference type="EMBL" id="WZN46765.1"/>
    </source>
</evidence>
<dbReference type="Pfam" id="PF04773">
    <property type="entry name" value="FecR"/>
    <property type="match status" value="1"/>
</dbReference>
<dbReference type="PIRSF" id="PIRSF018266">
    <property type="entry name" value="FecR"/>
    <property type="match status" value="1"/>
</dbReference>
<organism evidence="3 4">
    <name type="scientific">Chitinophaga caseinilytica</name>
    <dbReference type="NCBI Taxonomy" id="2267521"/>
    <lineage>
        <taxon>Bacteria</taxon>
        <taxon>Pseudomonadati</taxon>
        <taxon>Bacteroidota</taxon>
        <taxon>Chitinophagia</taxon>
        <taxon>Chitinophagales</taxon>
        <taxon>Chitinophagaceae</taxon>
        <taxon>Chitinophaga</taxon>
    </lineage>
</organism>
<keyword evidence="1" id="KW-1133">Transmembrane helix</keyword>
<dbReference type="InterPro" id="IPR006860">
    <property type="entry name" value="FecR"/>
</dbReference>
<accession>A0ABZ2Z4E4</accession>
<dbReference type="InterPro" id="IPR012373">
    <property type="entry name" value="Ferrdict_sens_TM"/>
</dbReference>
<dbReference type="PANTHER" id="PTHR30273:SF2">
    <property type="entry name" value="PROTEIN FECR"/>
    <property type="match status" value="1"/>
</dbReference>
<evidence type="ECO:0000313" key="4">
    <source>
        <dbReference type="Proteomes" id="UP001449657"/>
    </source>
</evidence>
<dbReference type="EMBL" id="CP150096">
    <property type="protein sequence ID" value="WZN46765.1"/>
    <property type="molecule type" value="Genomic_DNA"/>
</dbReference>
<reference evidence="3 4" key="1">
    <citation type="submission" date="2024-03" db="EMBL/GenBank/DDBJ databases">
        <title>Chitinophaga caseinilytica sp. nov., a casein hydrolysing bacterium isolated from forest soil.</title>
        <authorList>
            <person name="Lee D.S."/>
            <person name="Han D.M."/>
            <person name="Baek J.H."/>
            <person name="Choi D.G."/>
            <person name="Jeon J.H."/>
            <person name="Jeon C.O."/>
        </authorList>
    </citation>
    <scope>NUCLEOTIDE SEQUENCE [LARGE SCALE GENOMIC DNA]</scope>
    <source>
        <strain evidence="3 4">KACC 19118</strain>
    </source>
</reference>
<evidence type="ECO:0000256" key="1">
    <source>
        <dbReference type="SAM" id="Phobius"/>
    </source>
</evidence>
<keyword evidence="4" id="KW-1185">Reference proteome</keyword>
<gene>
    <name evidence="3" type="ORF">WJU22_01020</name>
</gene>
<dbReference type="RefSeq" id="WP_341841447.1">
    <property type="nucleotide sequence ID" value="NZ_CP149792.1"/>
</dbReference>
<proteinExistence type="predicted"/>
<keyword evidence="1" id="KW-0812">Transmembrane</keyword>
<feature type="domain" description="FecR protein" evidence="2">
    <location>
        <begin position="171"/>
        <end position="258"/>
    </location>
</feature>
<dbReference type="Proteomes" id="UP001449657">
    <property type="component" value="Chromosome"/>
</dbReference>
<dbReference type="PANTHER" id="PTHR30273">
    <property type="entry name" value="PERIPLASMIC SIGNAL SENSOR AND SIGMA FACTOR ACTIVATOR FECR-RELATED"/>
    <property type="match status" value="1"/>
</dbReference>
<keyword evidence="1" id="KW-0472">Membrane</keyword>
<feature type="transmembrane region" description="Helical" evidence="1">
    <location>
        <begin position="80"/>
        <end position="101"/>
    </location>
</feature>
<protein>
    <submittedName>
        <fullName evidence="3">FecR family protein</fullName>
    </submittedName>
</protein>
<name>A0ABZ2Z4E4_9BACT</name>
<sequence length="338" mass="37514">MENENHIRILLNKELFGTITPEEQQALDDLLATSAKARAIRSEMRDPERYGGQSVFPAKELEADYFAVLQRHRRRRMQRIWNWWIGAGLTAGAAITALLIWPRDPAPEPPQAVIPAEIQEITLQFANGETLAFRDGGQQRYRVQSTGIVFENGTLHFESGTTGAPGWNSLNVPPGQETRLQLEDGTAIVLNSASKIQFPFHFGSGIREVYLEGEGYFRIAPAGNRPFVVHAGQADIRTKAGICNINAYTPTNVSAQIVNGMMEMEAGGVKVPVSAGEEATAATGKTLTAARMQDQYSLSWLKGEQFFRDLPAADVRDVIARWFNTTLYIDSREAEKNY</sequence>
<dbReference type="Gene3D" id="2.60.120.1440">
    <property type="match status" value="1"/>
</dbReference>
<evidence type="ECO:0000259" key="2">
    <source>
        <dbReference type="Pfam" id="PF04773"/>
    </source>
</evidence>